<dbReference type="InterPro" id="IPR023772">
    <property type="entry name" value="DNA-bd_HTH_TetR-type_CS"/>
</dbReference>
<protein>
    <submittedName>
        <fullName evidence="6">TetR family transcriptional regulator</fullName>
    </submittedName>
</protein>
<dbReference type="SUPFAM" id="SSF46689">
    <property type="entry name" value="Homeodomain-like"/>
    <property type="match status" value="1"/>
</dbReference>
<dbReference type="PRINTS" id="PR00455">
    <property type="entry name" value="HTHTETR"/>
</dbReference>
<dbReference type="InterPro" id="IPR050109">
    <property type="entry name" value="HTH-type_TetR-like_transc_reg"/>
</dbReference>
<dbReference type="EMBL" id="BDCX01000009">
    <property type="protein sequence ID" value="GAT68386.1"/>
    <property type="molecule type" value="Genomic_DNA"/>
</dbReference>
<evidence type="ECO:0000256" key="4">
    <source>
        <dbReference type="PROSITE-ProRule" id="PRU00335"/>
    </source>
</evidence>
<dbReference type="PANTHER" id="PTHR30055:SF234">
    <property type="entry name" value="HTH-TYPE TRANSCRIPTIONAL REGULATOR BETI"/>
    <property type="match status" value="1"/>
</dbReference>
<dbReference type="Gene3D" id="1.10.357.10">
    <property type="entry name" value="Tetracycline Repressor, domain 2"/>
    <property type="match status" value="1"/>
</dbReference>
<reference evidence="7" key="2">
    <citation type="submission" date="2016-04" db="EMBL/GenBank/DDBJ databases">
        <title>Planomonospora sphaerica JCM9374 whole genome shotgun sequence.</title>
        <authorList>
            <person name="Suzuki T."/>
            <person name="Dohra H."/>
            <person name="Kodani S."/>
        </authorList>
    </citation>
    <scope>NUCLEOTIDE SEQUENCE [LARGE SCALE GENOMIC DNA]</scope>
    <source>
        <strain evidence="7">JCM 9374</strain>
    </source>
</reference>
<dbReference type="Pfam" id="PF17754">
    <property type="entry name" value="TetR_C_14"/>
    <property type="match status" value="1"/>
</dbReference>
<evidence type="ECO:0000259" key="5">
    <source>
        <dbReference type="PROSITE" id="PS50977"/>
    </source>
</evidence>
<sequence length="200" mass="21511">MGDGLRERKKARTREAILREAFRLFRERGYDATTVEQIAEAAEISPATFFRYFPAKEHLAALDRFPPLIEALAAQPPGAPVTVLRGAFRTAFAALSAEEIAAGHAREVFAATVPELLAANLRRSPGLIREVCQTVADRAGSAADDPRIRNAVGAVFGVVAMVWLQWAQDARVDGPAEIDRALAHLETGLGAAEAPVRAEG</sequence>
<dbReference type="GO" id="GO:0003700">
    <property type="term" value="F:DNA-binding transcription factor activity"/>
    <property type="evidence" value="ECO:0007669"/>
    <property type="project" value="TreeGrafter"/>
</dbReference>
<keyword evidence="3" id="KW-0804">Transcription</keyword>
<name>A0A161LPU5_9ACTN</name>
<reference evidence="6 7" key="1">
    <citation type="journal article" date="2016" name="Genome Announc.">
        <title>Draft Genome Sequence of Planomonospora sphaerica JCM9374, a Rare Actinomycete.</title>
        <authorList>
            <person name="Dohra H."/>
            <person name="Suzuki T."/>
            <person name="Inoue Y."/>
            <person name="Kodani S."/>
        </authorList>
    </citation>
    <scope>NUCLEOTIDE SEQUENCE [LARGE SCALE GENOMIC DNA]</scope>
    <source>
        <strain evidence="6 7">JCM 9374</strain>
    </source>
</reference>
<feature type="domain" description="HTH tetR-type" evidence="5">
    <location>
        <begin position="11"/>
        <end position="71"/>
    </location>
</feature>
<evidence type="ECO:0000256" key="1">
    <source>
        <dbReference type="ARBA" id="ARBA00023015"/>
    </source>
</evidence>
<feature type="DNA-binding region" description="H-T-H motif" evidence="4">
    <location>
        <begin position="34"/>
        <end position="53"/>
    </location>
</feature>
<dbReference type="InterPro" id="IPR001647">
    <property type="entry name" value="HTH_TetR"/>
</dbReference>
<accession>A0A161LPU5</accession>
<keyword evidence="2 4" id="KW-0238">DNA-binding</keyword>
<proteinExistence type="predicted"/>
<evidence type="ECO:0000313" key="7">
    <source>
        <dbReference type="Proteomes" id="UP000077701"/>
    </source>
</evidence>
<dbReference type="Proteomes" id="UP000077701">
    <property type="component" value="Unassembled WGS sequence"/>
</dbReference>
<dbReference type="Gene3D" id="1.10.10.60">
    <property type="entry name" value="Homeodomain-like"/>
    <property type="match status" value="1"/>
</dbReference>
<comment type="caution">
    <text evidence="6">The sequence shown here is derived from an EMBL/GenBank/DDBJ whole genome shotgun (WGS) entry which is preliminary data.</text>
</comment>
<gene>
    <name evidence="6" type="ORF">PS9374_04049</name>
</gene>
<dbReference type="PANTHER" id="PTHR30055">
    <property type="entry name" value="HTH-TYPE TRANSCRIPTIONAL REGULATOR RUTR"/>
    <property type="match status" value="1"/>
</dbReference>
<organism evidence="6 7">
    <name type="scientific">Planomonospora sphaerica</name>
    <dbReference type="NCBI Taxonomy" id="161355"/>
    <lineage>
        <taxon>Bacteria</taxon>
        <taxon>Bacillati</taxon>
        <taxon>Actinomycetota</taxon>
        <taxon>Actinomycetes</taxon>
        <taxon>Streptosporangiales</taxon>
        <taxon>Streptosporangiaceae</taxon>
        <taxon>Planomonospora</taxon>
    </lineage>
</organism>
<dbReference type="OrthoDB" id="956698at2"/>
<dbReference type="RefSeq" id="WP_068898849.1">
    <property type="nucleotide sequence ID" value="NZ_BDCX01000009.1"/>
</dbReference>
<keyword evidence="1" id="KW-0805">Transcription regulation</keyword>
<keyword evidence="7" id="KW-1185">Reference proteome</keyword>
<evidence type="ECO:0000256" key="2">
    <source>
        <dbReference type="ARBA" id="ARBA00023125"/>
    </source>
</evidence>
<dbReference type="AlphaFoldDB" id="A0A161LPU5"/>
<evidence type="ECO:0000313" key="6">
    <source>
        <dbReference type="EMBL" id="GAT68386.1"/>
    </source>
</evidence>
<dbReference type="PROSITE" id="PS50977">
    <property type="entry name" value="HTH_TETR_2"/>
    <property type="match status" value="1"/>
</dbReference>
<dbReference type="InterPro" id="IPR009057">
    <property type="entry name" value="Homeodomain-like_sf"/>
</dbReference>
<dbReference type="Pfam" id="PF00440">
    <property type="entry name" value="TetR_N"/>
    <property type="match status" value="1"/>
</dbReference>
<evidence type="ECO:0000256" key="3">
    <source>
        <dbReference type="ARBA" id="ARBA00023163"/>
    </source>
</evidence>
<dbReference type="PROSITE" id="PS01081">
    <property type="entry name" value="HTH_TETR_1"/>
    <property type="match status" value="1"/>
</dbReference>
<dbReference type="InterPro" id="IPR041347">
    <property type="entry name" value="MftR_C"/>
</dbReference>
<dbReference type="GO" id="GO:0000976">
    <property type="term" value="F:transcription cis-regulatory region binding"/>
    <property type="evidence" value="ECO:0007669"/>
    <property type="project" value="TreeGrafter"/>
</dbReference>